<protein>
    <recommendedName>
        <fullName evidence="3">C2H2-type domain-containing protein</fullName>
    </recommendedName>
</protein>
<dbReference type="PANTHER" id="PTHR31511">
    <property type="entry name" value="PROTEIN CBG23764"/>
    <property type="match status" value="1"/>
</dbReference>
<name>A0A2P4NXW2_RHIID</name>
<dbReference type="EMBL" id="AUPC02000589">
    <property type="protein sequence ID" value="POG57974.1"/>
    <property type="molecule type" value="Genomic_DNA"/>
</dbReference>
<keyword evidence="2" id="KW-1185">Reference proteome</keyword>
<reference evidence="1 2" key="1">
    <citation type="journal article" date="2013" name="Proc. Natl. Acad. Sci. U.S.A.">
        <title>Genome of an arbuscular mycorrhizal fungus provides insight into the oldest plant symbiosis.</title>
        <authorList>
            <person name="Tisserant E."/>
            <person name="Malbreil M."/>
            <person name="Kuo A."/>
            <person name="Kohler A."/>
            <person name="Symeonidi A."/>
            <person name="Balestrini R."/>
            <person name="Charron P."/>
            <person name="Duensing N."/>
            <person name="Frei Dit Frey N."/>
            <person name="Gianinazzi-Pearson V."/>
            <person name="Gilbert L.B."/>
            <person name="Handa Y."/>
            <person name="Herr J.R."/>
            <person name="Hijri M."/>
            <person name="Koul R."/>
            <person name="Kawaguchi M."/>
            <person name="Krajinski F."/>
            <person name="Lammers P.J."/>
            <person name="Masclaux F.G."/>
            <person name="Murat C."/>
            <person name="Morin E."/>
            <person name="Ndikumana S."/>
            <person name="Pagni M."/>
            <person name="Petitpierre D."/>
            <person name="Requena N."/>
            <person name="Rosikiewicz P."/>
            <person name="Riley R."/>
            <person name="Saito K."/>
            <person name="San Clemente H."/>
            <person name="Shapiro H."/>
            <person name="van Tuinen D."/>
            <person name="Becard G."/>
            <person name="Bonfante P."/>
            <person name="Paszkowski U."/>
            <person name="Shachar-Hill Y.Y."/>
            <person name="Tuskan G.A."/>
            <person name="Young P.W."/>
            <person name="Sanders I.R."/>
            <person name="Henrissat B."/>
            <person name="Rensing S.A."/>
            <person name="Grigoriev I.V."/>
            <person name="Corradi N."/>
            <person name="Roux C."/>
            <person name="Martin F."/>
        </authorList>
    </citation>
    <scope>NUCLEOTIDE SEQUENCE [LARGE SCALE GENOMIC DNA]</scope>
    <source>
        <strain evidence="1 2">DAOM 197198</strain>
    </source>
</reference>
<comment type="caution">
    <text evidence="1">The sequence shown here is derived from an EMBL/GenBank/DDBJ whole genome shotgun (WGS) entry which is preliminary data.</text>
</comment>
<organism evidence="1 2">
    <name type="scientific">Rhizophagus irregularis (strain DAOM 181602 / DAOM 197198 / MUCL 43194)</name>
    <name type="common">Arbuscular mycorrhizal fungus</name>
    <name type="synonym">Glomus intraradices</name>
    <dbReference type="NCBI Taxonomy" id="747089"/>
    <lineage>
        <taxon>Eukaryota</taxon>
        <taxon>Fungi</taxon>
        <taxon>Fungi incertae sedis</taxon>
        <taxon>Mucoromycota</taxon>
        <taxon>Glomeromycotina</taxon>
        <taxon>Glomeromycetes</taxon>
        <taxon>Glomerales</taxon>
        <taxon>Glomeraceae</taxon>
        <taxon>Rhizophagus</taxon>
    </lineage>
</organism>
<evidence type="ECO:0000313" key="1">
    <source>
        <dbReference type="EMBL" id="POG57974.1"/>
    </source>
</evidence>
<sequence>MCRRAQHLNEINRNQRYGTMVNFTGINAPASLRDIDRFEENNPTFAVNDFKPVLSEKGEELKTHKLDPLRISEYNYRREHLVDLILFTQGEEGLTDRRNINDVPEGLNTHYCLINGEAGWHRIMRNWNKHHDHKYFCRHCLRAPFSRLDLLEDHIAFNCHGRNNPYAGQREIFPKKGKHISKFTNIKALLKAPFVIYPDNECDSNKLDEKEEDKNKNTVKTQKQVNNSFGYVMIQNDSDIISNVFRRTANSVEEKWKNMQEDLQMVKEILQNPVELKMTTSDWEKHNSARKCYLCDGLLQEVSPSVHAYVMDHIFVPTRVCDKKCPKRSPFHSRLSGKSPWLGETKPTIIPFCNFRDGLSQKSRNFERLQKNNVSDCGRRT</sequence>
<proteinExistence type="predicted"/>
<accession>A0A2P4NXW2</accession>
<evidence type="ECO:0008006" key="3">
    <source>
        <dbReference type="Google" id="ProtNLM"/>
    </source>
</evidence>
<dbReference type="Proteomes" id="UP000018888">
    <property type="component" value="Unassembled WGS sequence"/>
</dbReference>
<evidence type="ECO:0000313" key="2">
    <source>
        <dbReference type="Proteomes" id="UP000018888"/>
    </source>
</evidence>
<dbReference type="PANTHER" id="PTHR31511:SF12">
    <property type="entry name" value="RHO TERMINATION FACTOR N-TERMINAL DOMAIN-CONTAINING PROTEIN"/>
    <property type="match status" value="1"/>
</dbReference>
<reference evidence="1 2" key="2">
    <citation type="journal article" date="2018" name="New Phytol.">
        <title>High intraspecific genome diversity in the model arbuscular mycorrhizal symbiont Rhizophagus irregularis.</title>
        <authorList>
            <person name="Chen E.C.H."/>
            <person name="Morin E."/>
            <person name="Beaudet D."/>
            <person name="Noel J."/>
            <person name="Yildirir G."/>
            <person name="Ndikumana S."/>
            <person name="Charron P."/>
            <person name="St-Onge C."/>
            <person name="Giorgi J."/>
            <person name="Kruger M."/>
            <person name="Marton T."/>
            <person name="Ropars J."/>
            <person name="Grigoriev I.V."/>
            <person name="Hainaut M."/>
            <person name="Henrissat B."/>
            <person name="Roux C."/>
            <person name="Martin F."/>
            <person name="Corradi N."/>
        </authorList>
    </citation>
    <scope>NUCLEOTIDE SEQUENCE [LARGE SCALE GENOMIC DNA]</scope>
    <source>
        <strain evidence="1 2">DAOM 197198</strain>
    </source>
</reference>
<gene>
    <name evidence="1" type="ORF">GLOIN_2v1488958</name>
</gene>
<dbReference type="AlphaFoldDB" id="A0A2P4NXW2"/>